<evidence type="ECO:0000256" key="2">
    <source>
        <dbReference type="ARBA" id="ARBA00022490"/>
    </source>
</evidence>
<dbReference type="CDD" id="cd17536">
    <property type="entry name" value="REC_YesN-like"/>
    <property type="match status" value="1"/>
</dbReference>
<dbReference type="InterPro" id="IPR009057">
    <property type="entry name" value="Homeodomain-like_sf"/>
</dbReference>
<dbReference type="PANTHER" id="PTHR42713">
    <property type="entry name" value="HISTIDINE KINASE-RELATED"/>
    <property type="match status" value="1"/>
</dbReference>
<feature type="modified residue" description="4-aspartylphosphate" evidence="8">
    <location>
        <position position="55"/>
    </location>
</feature>
<feature type="domain" description="Response regulatory" evidence="10">
    <location>
        <begin position="3"/>
        <end position="120"/>
    </location>
</feature>
<dbReference type="EMBL" id="JACHXK010000006">
    <property type="protein sequence ID" value="MBB3111069.1"/>
    <property type="molecule type" value="Genomic_DNA"/>
</dbReference>
<evidence type="ECO:0000259" key="9">
    <source>
        <dbReference type="PROSITE" id="PS01124"/>
    </source>
</evidence>
<dbReference type="PROSITE" id="PS01124">
    <property type="entry name" value="HTH_ARAC_FAMILY_2"/>
    <property type="match status" value="1"/>
</dbReference>
<dbReference type="Proteomes" id="UP000570361">
    <property type="component" value="Unassembled WGS sequence"/>
</dbReference>
<evidence type="ECO:0000256" key="6">
    <source>
        <dbReference type="ARBA" id="ARBA00023125"/>
    </source>
</evidence>
<reference evidence="11 12" key="1">
    <citation type="submission" date="2020-08" db="EMBL/GenBank/DDBJ databases">
        <title>Genomic Encyclopedia of Type Strains, Phase III (KMG-III): the genomes of soil and plant-associated and newly described type strains.</title>
        <authorList>
            <person name="Whitman W."/>
        </authorList>
    </citation>
    <scope>NUCLEOTIDE SEQUENCE [LARGE SCALE GENOMIC DNA]</scope>
    <source>
        <strain evidence="11 12">CECT 5862</strain>
    </source>
</reference>
<dbReference type="GO" id="GO:0005737">
    <property type="term" value="C:cytoplasm"/>
    <property type="evidence" value="ECO:0007669"/>
    <property type="project" value="UniProtKB-SubCell"/>
</dbReference>
<evidence type="ECO:0000256" key="1">
    <source>
        <dbReference type="ARBA" id="ARBA00004496"/>
    </source>
</evidence>
<dbReference type="Pfam" id="PF12833">
    <property type="entry name" value="HTH_18"/>
    <property type="match status" value="1"/>
</dbReference>
<dbReference type="InterPro" id="IPR011006">
    <property type="entry name" value="CheY-like_superfamily"/>
</dbReference>
<comment type="caution">
    <text evidence="11">The sequence shown here is derived from an EMBL/GenBank/DDBJ whole genome shotgun (WGS) entry which is preliminary data.</text>
</comment>
<dbReference type="GO" id="GO:0000160">
    <property type="term" value="P:phosphorelay signal transduction system"/>
    <property type="evidence" value="ECO:0007669"/>
    <property type="project" value="UniProtKB-KW"/>
</dbReference>
<dbReference type="SUPFAM" id="SSF52172">
    <property type="entry name" value="CheY-like"/>
    <property type="match status" value="1"/>
</dbReference>
<dbReference type="PRINTS" id="PR00032">
    <property type="entry name" value="HTHARAC"/>
</dbReference>
<keyword evidence="7" id="KW-0804">Transcription</keyword>
<comment type="subcellular location">
    <subcellularLocation>
        <location evidence="1">Cytoplasm</location>
    </subcellularLocation>
</comment>
<dbReference type="SUPFAM" id="SSF46689">
    <property type="entry name" value="Homeodomain-like"/>
    <property type="match status" value="1"/>
</dbReference>
<name>A0A7W5AZ14_9BACL</name>
<evidence type="ECO:0000256" key="3">
    <source>
        <dbReference type="ARBA" id="ARBA00022553"/>
    </source>
</evidence>
<keyword evidence="3 8" id="KW-0597">Phosphoprotein</keyword>
<dbReference type="PROSITE" id="PS50110">
    <property type="entry name" value="RESPONSE_REGULATORY"/>
    <property type="match status" value="1"/>
</dbReference>
<dbReference type="GO" id="GO:0043565">
    <property type="term" value="F:sequence-specific DNA binding"/>
    <property type="evidence" value="ECO:0007669"/>
    <property type="project" value="InterPro"/>
</dbReference>
<dbReference type="InterPro" id="IPR051552">
    <property type="entry name" value="HptR"/>
</dbReference>
<evidence type="ECO:0000256" key="4">
    <source>
        <dbReference type="ARBA" id="ARBA00023012"/>
    </source>
</evidence>
<evidence type="ECO:0000259" key="10">
    <source>
        <dbReference type="PROSITE" id="PS50110"/>
    </source>
</evidence>
<dbReference type="InterPro" id="IPR001789">
    <property type="entry name" value="Sig_transdc_resp-reg_receiver"/>
</dbReference>
<gene>
    <name evidence="11" type="ORF">FHS18_003137</name>
</gene>
<proteinExistence type="predicted"/>
<dbReference type="PROSITE" id="PS00041">
    <property type="entry name" value="HTH_ARAC_FAMILY_1"/>
    <property type="match status" value="1"/>
</dbReference>
<dbReference type="InterPro" id="IPR018060">
    <property type="entry name" value="HTH_AraC"/>
</dbReference>
<keyword evidence="6" id="KW-0238">DNA-binding</keyword>
<dbReference type="SMART" id="SM00448">
    <property type="entry name" value="REC"/>
    <property type="match status" value="1"/>
</dbReference>
<keyword evidence="12" id="KW-1185">Reference proteome</keyword>
<dbReference type="AlphaFoldDB" id="A0A7W5AZ14"/>
<sequence>MLKVMLVDDEPYVRKGLCSLIDWEACGYVVAAEADNGEDAWAIIRAERPDLVITDIRMPVLDGLELIRLVKEELPDTAFIIVSGYNDFSYAQQACRYGVHEFILKPIDQDELTEILLRVGQKIEGAIGQRTEQIERGNQRMIESLIRGEADSHQTAEWAAAAGLDSSRGARYVFVELNDRLLTLTGQDTITASGEERNLIALTIQDSLGLKRPPYLYEHHGRYGFIAGSDLTAWNGDIEWYVRKLQANLSERLGQTVFVYAGKQVAQLIDLKESYISAKETLTYKFQADQAKTVTYERIQSQSLAYTHLDESLFKAWLLRLEERDREGLATAGDAIFQSFAEQRFAPEAVKAAIHQCVLGAASIIKRMGGDERTLPTLPVIAQWQDQNVTLGALRQLFGQFGNEAAECLGALRQDQGRGNIQKVKAYVDAHYASNSISLKSIAAAFFVNSVYLGQLFKKTYGVYFNDYVLRLRIDEAKRLLRQTDCRIYEIAERVGFSNSDYFVTQFEKLEQMTPSEYRATLLR</sequence>
<protein>
    <submittedName>
        <fullName evidence="11">Two-component system response regulator YesN</fullName>
    </submittedName>
</protein>
<keyword evidence="2" id="KW-0963">Cytoplasm</keyword>
<evidence type="ECO:0000256" key="7">
    <source>
        <dbReference type="ARBA" id="ARBA00023163"/>
    </source>
</evidence>
<keyword evidence="4" id="KW-0902">Two-component regulatory system</keyword>
<accession>A0A7W5AZ14</accession>
<evidence type="ECO:0000256" key="5">
    <source>
        <dbReference type="ARBA" id="ARBA00023015"/>
    </source>
</evidence>
<dbReference type="InterPro" id="IPR020449">
    <property type="entry name" value="Tscrpt_reg_AraC-type_HTH"/>
</dbReference>
<evidence type="ECO:0000313" key="11">
    <source>
        <dbReference type="EMBL" id="MBB3111069.1"/>
    </source>
</evidence>
<feature type="domain" description="HTH araC/xylS-type" evidence="9">
    <location>
        <begin position="422"/>
        <end position="521"/>
    </location>
</feature>
<dbReference type="Pfam" id="PF00072">
    <property type="entry name" value="Response_reg"/>
    <property type="match status" value="1"/>
</dbReference>
<evidence type="ECO:0000256" key="8">
    <source>
        <dbReference type="PROSITE-ProRule" id="PRU00169"/>
    </source>
</evidence>
<organism evidence="11 12">
    <name type="scientific">Paenibacillus phyllosphaerae</name>
    <dbReference type="NCBI Taxonomy" id="274593"/>
    <lineage>
        <taxon>Bacteria</taxon>
        <taxon>Bacillati</taxon>
        <taxon>Bacillota</taxon>
        <taxon>Bacilli</taxon>
        <taxon>Bacillales</taxon>
        <taxon>Paenibacillaceae</taxon>
        <taxon>Paenibacillus</taxon>
    </lineage>
</organism>
<dbReference type="InterPro" id="IPR041522">
    <property type="entry name" value="CdaR_GGDEF"/>
</dbReference>
<dbReference type="Pfam" id="PF17853">
    <property type="entry name" value="GGDEF_2"/>
    <property type="match status" value="1"/>
</dbReference>
<dbReference type="Gene3D" id="1.10.10.60">
    <property type="entry name" value="Homeodomain-like"/>
    <property type="match status" value="2"/>
</dbReference>
<dbReference type="GO" id="GO:0003700">
    <property type="term" value="F:DNA-binding transcription factor activity"/>
    <property type="evidence" value="ECO:0007669"/>
    <property type="project" value="InterPro"/>
</dbReference>
<evidence type="ECO:0000313" key="12">
    <source>
        <dbReference type="Proteomes" id="UP000570361"/>
    </source>
</evidence>
<dbReference type="SMART" id="SM00342">
    <property type="entry name" value="HTH_ARAC"/>
    <property type="match status" value="1"/>
</dbReference>
<dbReference type="Gene3D" id="3.40.50.2300">
    <property type="match status" value="1"/>
</dbReference>
<keyword evidence="5" id="KW-0805">Transcription regulation</keyword>
<dbReference type="PANTHER" id="PTHR42713:SF3">
    <property type="entry name" value="TRANSCRIPTIONAL REGULATORY PROTEIN HPTR"/>
    <property type="match status" value="1"/>
</dbReference>
<dbReference type="RefSeq" id="WP_183600946.1">
    <property type="nucleotide sequence ID" value="NZ_JACHXK010000006.1"/>
</dbReference>
<dbReference type="InterPro" id="IPR018062">
    <property type="entry name" value="HTH_AraC-typ_CS"/>
</dbReference>